<gene>
    <name evidence="5" type="ORF">J0M35_11400</name>
</gene>
<dbReference type="FunFam" id="3.40.309.10:FF:000012">
    <property type="entry name" value="Betaine aldehyde dehydrogenase"/>
    <property type="match status" value="1"/>
</dbReference>
<proteinExistence type="inferred from homology"/>
<dbReference type="Pfam" id="PF00171">
    <property type="entry name" value="Aldedh"/>
    <property type="match status" value="1"/>
</dbReference>
<feature type="domain" description="Aldehyde dehydrogenase" evidence="4">
    <location>
        <begin position="17"/>
        <end position="483"/>
    </location>
</feature>
<evidence type="ECO:0000256" key="3">
    <source>
        <dbReference type="ARBA" id="ARBA00023027"/>
    </source>
</evidence>
<dbReference type="InterPro" id="IPR015590">
    <property type="entry name" value="Aldehyde_DH_dom"/>
</dbReference>
<dbReference type="Gene3D" id="3.40.309.10">
    <property type="entry name" value="Aldehyde Dehydrogenase, Chain A, domain 2"/>
    <property type="match status" value="1"/>
</dbReference>
<accession>A0A8J7P8B3</accession>
<evidence type="ECO:0000313" key="5">
    <source>
        <dbReference type="EMBL" id="MBN8660964.1"/>
    </source>
</evidence>
<dbReference type="InterPro" id="IPR016160">
    <property type="entry name" value="Ald_DH_CS_CYS"/>
</dbReference>
<dbReference type="AlphaFoldDB" id="A0A8J7P8B3"/>
<dbReference type="InterPro" id="IPR016161">
    <property type="entry name" value="Ald_DH/histidinol_DH"/>
</dbReference>
<evidence type="ECO:0000256" key="2">
    <source>
        <dbReference type="ARBA" id="ARBA00023002"/>
    </source>
</evidence>
<comment type="caution">
    <text evidence="5">The sequence shown here is derived from an EMBL/GenBank/DDBJ whole genome shotgun (WGS) entry which is preliminary data.</text>
</comment>
<dbReference type="CDD" id="cd07093">
    <property type="entry name" value="ALDH_F8_HMSADH"/>
    <property type="match status" value="1"/>
</dbReference>
<keyword evidence="3" id="KW-0520">NAD</keyword>
<evidence type="ECO:0000256" key="1">
    <source>
        <dbReference type="ARBA" id="ARBA00009986"/>
    </source>
</evidence>
<sequence length="489" mass="53211">MSSALTKIDHFIDGDYTQSASAATFESINPSTGAPHALVASGDAADIDRAVTAARRAFEKGDWSGLSVAERCQYLKRIGDLIMERRKELAVAESTDNGKPISESFDGDILRSASNFHFFSQFAASHADEAYSGGLDERHVAIREPLGVCGLITPWNLPLYLATWKIAPALAMGNTIVLKPAEWTPYTAYLFADITRAAGLPPGVFNIVNGFGAKSAGEALTLHPDVRSISFTGETSTGKAIMRASSDTLKKLSFELGGKGANIIFDDANLDEAIPTAVRAAFRNQGQICLAGSRLFVQKKVYDQVVERLVQRVKTIKVGDPLDPTTQMGALVSREHLDKVLSYIEIGKQEGQLLTGGEPIGAQLGSQFKNGYFLSPSVFAGLKSDSRFLQEEIFGPTLPVVAFQDEEEAIALANNSPYGLSASIWSQDVDRLHRLSTRIKAGMIWINTWFLRDLRTPFGGQKSSGIGREGGRYSLEFFSEAKCISYKYR</sequence>
<dbReference type="InterPro" id="IPR016163">
    <property type="entry name" value="Ald_DH_C"/>
</dbReference>
<protein>
    <submittedName>
        <fullName evidence="5">Aldehyde dehydrogenase</fullName>
    </submittedName>
</protein>
<dbReference type="PANTHER" id="PTHR43720">
    <property type="entry name" value="2-AMINOMUCONIC SEMIALDEHYDE DEHYDROGENASE"/>
    <property type="match status" value="1"/>
</dbReference>
<dbReference type="Proteomes" id="UP000664277">
    <property type="component" value="Unassembled WGS sequence"/>
</dbReference>
<evidence type="ECO:0000259" key="4">
    <source>
        <dbReference type="Pfam" id="PF00171"/>
    </source>
</evidence>
<dbReference type="EMBL" id="JAFLCK010000015">
    <property type="protein sequence ID" value="MBN8660964.1"/>
    <property type="molecule type" value="Genomic_DNA"/>
</dbReference>
<dbReference type="InterPro" id="IPR016162">
    <property type="entry name" value="Ald_DH_N"/>
</dbReference>
<dbReference type="SUPFAM" id="SSF53720">
    <property type="entry name" value="ALDH-like"/>
    <property type="match status" value="1"/>
</dbReference>
<dbReference type="FunFam" id="3.40.605.10:FF:000007">
    <property type="entry name" value="NAD/NADP-dependent betaine aldehyde dehydrogenase"/>
    <property type="match status" value="1"/>
</dbReference>
<evidence type="ECO:0000313" key="6">
    <source>
        <dbReference type="Proteomes" id="UP000664277"/>
    </source>
</evidence>
<reference evidence="5" key="1">
    <citation type="submission" date="2021-02" db="EMBL/GenBank/DDBJ databases">
        <title>Genome-Resolved Metagenomics of a Microbial Community Performing Photosynthetic Biological Nutrient Removal.</title>
        <authorList>
            <person name="Mcdaniel E.A."/>
        </authorList>
    </citation>
    <scope>NUCLEOTIDE SEQUENCE</scope>
    <source>
        <strain evidence="5">UWPOB_OBS1</strain>
    </source>
</reference>
<dbReference type="GO" id="GO:0016620">
    <property type="term" value="F:oxidoreductase activity, acting on the aldehyde or oxo group of donors, NAD or NADP as acceptor"/>
    <property type="evidence" value="ECO:0007669"/>
    <property type="project" value="InterPro"/>
</dbReference>
<dbReference type="PROSITE" id="PS00070">
    <property type="entry name" value="ALDEHYDE_DEHYDR_CYS"/>
    <property type="match status" value="1"/>
</dbReference>
<dbReference type="Gene3D" id="3.40.605.10">
    <property type="entry name" value="Aldehyde Dehydrogenase, Chain A, domain 1"/>
    <property type="match status" value="1"/>
</dbReference>
<comment type="similarity">
    <text evidence="1">Belongs to the aldehyde dehydrogenase family.</text>
</comment>
<name>A0A8J7P8B3_9BACT</name>
<keyword evidence="2" id="KW-0560">Oxidoreductase</keyword>
<dbReference type="PANTHER" id="PTHR43720:SF2">
    <property type="entry name" value="2-AMINOMUCONIC SEMIALDEHYDE DEHYDROGENASE"/>
    <property type="match status" value="1"/>
</dbReference>
<organism evidence="5 6">
    <name type="scientific">Candidatus Obscuribacter phosphatis</name>
    <dbReference type="NCBI Taxonomy" id="1906157"/>
    <lineage>
        <taxon>Bacteria</taxon>
        <taxon>Bacillati</taxon>
        <taxon>Candidatus Melainabacteria</taxon>
        <taxon>Candidatus Obscuribacterales</taxon>
        <taxon>Candidatus Obscuribacteraceae</taxon>
        <taxon>Candidatus Obscuribacter</taxon>
    </lineage>
</organism>